<keyword evidence="1" id="KW-0812">Transmembrane</keyword>
<evidence type="ECO:0000256" key="1">
    <source>
        <dbReference type="SAM" id="Phobius"/>
    </source>
</evidence>
<dbReference type="EMBL" id="ARYK01000003">
    <property type="protein sequence ID" value="KCZ92929.1"/>
    <property type="molecule type" value="Genomic_DNA"/>
</dbReference>
<feature type="transmembrane region" description="Helical" evidence="1">
    <location>
        <begin position="39"/>
        <end position="59"/>
    </location>
</feature>
<reference evidence="2 3" key="1">
    <citation type="journal article" date="2014" name="Antonie Van Leeuwenhoek">
        <title>Hyphomonas beringensis sp. nov. and Hyphomonas chukchiensis sp. nov., isolated from surface seawater of the Bering Sea and Chukchi Sea.</title>
        <authorList>
            <person name="Li C."/>
            <person name="Lai Q."/>
            <person name="Li G."/>
            <person name="Dong C."/>
            <person name="Wang J."/>
            <person name="Liao Y."/>
            <person name="Shao Z."/>
        </authorList>
    </citation>
    <scope>NUCLEOTIDE SEQUENCE [LARGE SCALE GENOMIC DNA]</scope>
    <source>
        <strain evidence="2 3">MHS-2</strain>
    </source>
</reference>
<proteinExistence type="predicted"/>
<keyword evidence="1" id="KW-0472">Membrane</keyword>
<protein>
    <submittedName>
        <fullName evidence="2">Uncharacterized protein</fullName>
    </submittedName>
</protein>
<feature type="transmembrane region" description="Helical" evidence="1">
    <location>
        <begin position="7"/>
        <end position="27"/>
    </location>
</feature>
<organism evidence="2 3">
    <name type="scientific">Hyphomonas johnsonii MHS-2</name>
    <dbReference type="NCBI Taxonomy" id="1280950"/>
    <lineage>
        <taxon>Bacteria</taxon>
        <taxon>Pseudomonadati</taxon>
        <taxon>Pseudomonadota</taxon>
        <taxon>Alphaproteobacteria</taxon>
        <taxon>Hyphomonadales</taxon>
        <taxon>Hyphomonadaceae</taxon>
        <taxon>Hyphomonas</taxon>
    </lineage>
</organism>
<comment type="caution">
    <text evidence="2">The sequence shown here is derived from an EMBL/GenBank/DDBJ whole genome shotgun (WGS) entry which is preliminary data.</text>
</comment>
<sequence>MGRFLKALVMTLLIMEITTIVALTAVWTALSELHASQTVILTGQGLTAIVLVILTAIVYRRALSAENRLVSTQDQVVEADDPVPDAHYGLAGANAIGPGTEKVGLGGPNLVGGQPLAQRIK</sequence>
<name>A0A059FQK2_9PROT</name>
<keyword evidence="1" id="KW-1133">Transmembrane helix</keyword>
<dbReference type="AlphaFoldDB" id="A0A059FQK2"/>
<evidence type="ECO:0000313" key="2">
    <source>
        <dbReference type="EMBL" id="KCZ92929.1"/>
    </source>
</evidence>
<accession>A0A059FQK2</accession>
<gene>
    <name evidence="2" type="ORF">HJO_08237</name>
</gene>
<dbReference type="Proteomes" id="UP000025171">
    <property type="component" value="Unassembled WGS sequence"/>
</dbReference>
<keyword evidence="3" id="KW-1185">Reference proteome</keyword>
<evidence type="ECO:0000313" key="3">
    <source>
        <dbReference type="Proteomes" id="UP000025171"/>
    </source>
</evidence>